<keyword evidence="1 2" id="KW-0732">Signal</keyword>
<proteinExistence type="predicted"/>
<evidence type="ECO:0000313" key="5">
    <source>
        <dbReference type="Proteomes" id="UP000800235"/>
    </source>
</evidence>
<dbReference type="InterPro" id="IPR003172">
    <property type="entry name" value="ML_dom"/>
</dbReference>
<dbReference type="Pfam" id="PF02221">
    <property type="entry name" value="E1_DerP2_DerF2"/>
    <property type="match status" value="1"/>
</dbReference>
<dbReference type="Gene3D" id="2.70.220.10">
    <property type="entry name" value="Ganglioside GM2 activator"/>
    <property type="match status" value="1"/>
</dbReference>
<evidence type="ECO:0000256" key="2">
    <source>
        <dbReference type="SAM" id="SignalP"/>
    </source>
</evidence>
<dbReference type="AlphaFoldDB" id="A0A9P4NGK5"/>
<name>A0A9P4NGK5_9PEZI</name>
<feature type="signal peptide" evidence="2">
    <location>
        <begin position="1"/>
        <end position="15"/>
    </location>
</feature>
<feature type="domain" description="MD-2-related lipid-recognition" evidence="3">
    <location>
        <begin position="49"/>
        <end position="180"/>
    </location>
</feature>
<evidence type="ECO:0000256" key="1">
    <source>
        <dbReference type="ARBA" id="ARBA00022729"/>
    </source>
</evidence>
<dbReference type="InterPro" id="IPR036846">
    <property type="entry name" value="GM2-AP_sf"/>
</dbReference>
<comment type="caution">
    <text evidence="4">The sequence shown here is derived from an EMBL/GenBank/DDBJ whole genome shotgun (WGS) entry which is preliminary data.</text>
</comment>
<dbReference type="EMBL" id="MU007106">
    <property type="protein sequence ID" value="KAF2420737.1"/>
    <property type="molecule type" value="Genomic_DNA"/>
</dbReference>
<evidence type="ECO:0000259" key="3">
    <source>
        <dbReference type="Pfam" id="PF02221"/>
    </source>
</evidence>
<gene>
    <name evidence="4" type="ORF">EJ08DRAFT_528400</name>
</gene>
<sequence length="184" mass="20491">MLILALLILPSICACFVLQKPILKPDSRGNGSIACPNPSTHSRLIPGSSNFQFCDLDCWNDIYQVDLIDMTPMFPRLGEPWEFAMQGFFKKDLPVNSTIQVTVKNKSSVVMQLSVDFCNFGNHIWTNSTTRSTCPPPQGRAIFTRAEVIPYFVQEGNYTIVLDSFSPAGERIVCLITSVQLAHS</sequence>
<evidence type="ECO:0000313" key="4">
    <source>
        <dbReference type="EMBL" id="KAF2420737.1"/>
    </source>
</evidence>
<feature type="chain" id="PRO_5040155840" description="MD-2-related lipid-recognition domain-containing protein" evidence="2">
    <location>
        <begin position="16"/>
        <end position="184"/>
    </location>
</feature>
<protein>
    <recommendedName>
        <fullName evidence="3">MD-2-related lipid-recognition domain-containing protein</fullName>
    </recommendedName>
</protein>
<accession>A0A9P4NGK5</accession>
<dbReference type="Proteomes" id="UP000800235">
    <property type="component" value="Unassembled WGS sequence"/>
</dbReference>
<keyword evidence="5" id="KW-1185">Reference proteome</keyword>
<organism evidence="4 5">
    <name type="scientific">Tothia fuscella</name>
    <dbReference type="NCBI Taxonomy" id="1048955"/>
    <lineage>
        <taxon>Eukaryota</taxon>
        <taxon>Fungi</taxon>
        <taxon>Dikarya</taxon>
        <taxon>Ascomycota</taxon>
        <taxon>Pezizomycotina</taxon>
        <taxon>Dothideomycetes</taxon>
        <taxon>Pleosporomycetidae</taxon>
        <taxon>Venturiales</taxon>
        <taxon>Cylindrosympodiaceae</taxon>
        <taxon>Tothia</taxon>
    </lineage>
</organism>
<reference evidence="4" key="1">
    <citation type="journal article" date="2020" name="Stud. Mycol.">
        <title>101 Dothideomycetes genomes: a test case for predicting lifestyles and emergence of pathogens.</title>
        <authorList>
            <person name="Haridas S."/>
            <person name="Albert R."/>
            <person name="Binder M."/>
            <person name="Bloem J."/>
            <person name="Labutti K."/>
            <person name="Salamov A."/>
            <person name="Andreopoulos B."/>
            <person name="Baker S."/>
            <person name="Barry K."/>
            <person name="Bills G."/>
            <person name="Bluhm B."/>
            <person name="Cannon C."/>
            <person name="Castanera R."/>
            <person name="Culley D."/>
            <person name="Daum C."/>
            <person name="Ezra D."/>
            <person name="Gonzalez J."/>
            <person name="Henrissat B."/>
            <person name="Kuo A."/>
            <person name="Liang C."/>
            <person name="Lipzen A."/>
            <person name="Lutzoni F."/>
            <person name="Magnuson J."/>
            <person name="Mondo S."/>
            <person name="Nolan M."/>
            <person name="Ohm R."/>
            <person name="Pangilinan J."/>
            <person name="Park H.-J."/>
            <person name="Ramirez L."/>
            <person name="Alfaro M."/>
            <person name="Sun H."/>
            <person name="Tritt A."/>
            <person name="Yoshinaga Y."/>
            <person name="Zwiers L.-H."/>
            <person name="Turgeon B."/>
            <person name="Goodwin S."/>
            <person name="Spatafora J."/>
            <person name="Crous P."/>
            <person name="Grigoriev I."/>
        </authorList>
    </citation>
    <scope>NUCLEOTIDE SEQUENCE</scope>
    <source>
        <strain evidence="4">CBS 130266</strain>
    </source>
</reference>